<dbReference type="EMBL" id="JAGSVG010000018">
    <property type="protein sequence ID" value="MBR8131257.1"/>
    <property type="molecule type" value="Genomic_DNA"/>
</dbReference>
<sequence>MILVYRYRVKSLNGLLNKQSRAVNYVWNFCNDTQKHALKWSKKWPTGFDLNVLTTGSSKALGIHSGTINATCEQYAKSRSQHRRPYLRYRGRKSLGWVPLKGRDLKREGDAFWSSFRNKLRYKAIAHGATFEEVDESGSTQSCSSCGSKDSTTRPKGIAGLRIREWACDGCGVVHDRDTNAALNILRCGRASPGVGITCL</sequence>
<evidence type="ECO:0000313" key="3">
    <source>
        <dbReference type="EMBL" id="MBR8131257.1"/>
    </source>
</evidence>
<evidence type="ECO:0000313" key="4">
    <source>
        <dbReference type="Proteomes" id="UP000682266"/>
    </source>
</evidence>
<dbReference type="RefSeq" id="WP_105789080.1">
    <property type="nucleotide sequence ID" value="NZ_CADERF010000020.1"/>
</dbReference>
<dbReference type="GO" id="GO:0003677">
    <property type="term" value="F:DNA binding"/>
    <property type="evidence" value="ECO:0007669"/>
    <property type="project" value="UniProtKB-KW"/>
</dbReference>
<dbReference type="Proteomes" id="UP000682266">
    <property type="component" value="Unassembled WGS sequence"/>
</dbReference>
<dbReference type="InterPro" id="IPR010095">
    <property type="entry name" value="Cas12f1-like_TNB"/>
</dbReference>
<dbReference type="AlphaFoldDB" id="A0AA41JLE9"/>
<feature type="domain" description="Cas12f1-like TNB" evidence="2">
    <location>
        <begin position="113"/>
        <end position="185"/>
    </location>
</feature>
<comment type="caution">
    <text evidence="3">The sequence shown here is derived from an EMBL/GenBank/DDBJ whole genome shotgun (WGS) entry which is preliminary data.</text>
</comment>
<keyword evidence="1" id="KW-0238">DNA-binding</keyword>
<evidence type="ECO:0000259" key="2">
    <source>
        <dbReference type="Pfam" id="PF07282"/>
    </source>
</evidence>
<name>A0AA41JLE9_9BURK</name>
<organism evidence="3 4">
    <name type="scientific">Burkholderia ambifaria</name>
    <dbReference type="NCBI Taxonomy" id="152480"/>
    <lineage>
        <taxon>Bacteria</taxon>
        <taxon>Pseudomonadati</taxon>
        <taxon>Pseudomonadota</taxon>
        <taxon>Betaproteobacteria</taxon>
        <taxon>Burkholderiales</taxon>
        <taxon>Burkholderiaceae</taxon>
        <taxon>Burkholderia</taxon>
        <taxon>Burkholderia cepacia complex</taxon>
    </lineage>
</organism>
<gene>
    <name evidence="3" type="ORF">KDW93_20180</name>
</gene>
<proteinExistence type="predicted"/>
<accession>A0AA41JLE9</accession>
<reference evidence="3" key="1">
    <citation type="submission" date="2021-04" db="EMBL/GenBank/DDBJ databases">
        <title>A collection of bacterial strains from the Burkholderia cepacia Research Laboratory and Repository.</title>
        <authorList>
            <person name="Lipuma J."/>
            <person name="Spilker T."/>
        </authorList>
    </citation>
    <scope>NUCLEOTIDE SEQUENCE</scope>
    <source>
        <strain evidence="3">AU36012</strain>
    </source>
</reference>
<evidence type="ECO:0000256" key="1">
    <source>
        <dbReference type="ARBA" id="ARBA00023125"/>
    </source>
</evidence>
<dbReference type="Pfam" id="PF07282">
    <property type="entry name" value="Cas12f1-like_TNB"/>
    <property type="match status" value="1"/>
</dbReference>
<protein>
    <submittedName>
        <fullName evidence="3">Transposase</fullName>
    </submittedName>
</protein>